<sequence length="113" mass="13476">MYIYQNYKLLTNKNENNLDLNKGNLNEINQNDSFQNFKSEKGLKYKFKFNKIYVHKSTIKAETNVELNKNKNPDKKFSIISNMKYSNEGNFNFNENIKNNNNNINYNNSQNEM</sequence>
<protein>
    <submittedName>
        <fullName evidence="1">Uncharacterized protein</fullName>
    </submittedName>
</protein>
<reference evidence="1 2" key="1">
    <citation type="submission" date="2016-08" db="EMBL/GenBank/DDBJ databases">
        <title>A Parts List for Fungal Cellulosomes Revealed by Comparative Genomics.</title>
        <authorList>
            <consortium name="DOE Joint Genome Institute"/>
            <person name="Haitjema C.H."/>
            <person name="Gilmore S.P."/>
            <person name="Henske J.K."/>
            <person name="Solomon K.V."/>
            <person name="De Groot R."/>
            <person name="Kuo A."/>
            <person name="Mondo S.J."/>
            <person name="Salamov A.A."/>
            <person name="Labutti K."/>
            <person name="Zhao Z."/>
            <person name="Chiniquy J."/>
            <person name="Barry K."/>
            <person name="Brewer H.M."/>
            <person name="Purvine S.O."/>
            <person name="Wright A.T."/>
            <person name="Boxma B."/>
            <person name="Van Alen T."/>
            <person name="Hackstein J.H."/>
            <person name="Baker S.E."/>
            <person name="Grigoriev I.V."/>
            <person name="O'Malley M.A."/>
        </authorList>
    </citation>
    <scope>NUCLEOTIDE SEQUENCE [LARGE SCALE GENOMIC DNA]</scope>
    <source>
        <strain evidence="1 2">G1</strain>
    </source>
</reference>
<evidence type="ECO:0000313" key="1">
    <source>
        <dbReference type="EMBL" id="ORY70595.1"/>
    </source>
</evidence>
<gene>
    <name evidence="1" type="ORF">LY90DRAFT_504167</name>
</gene>
<organism evidence="1 2">
    <name type="scientific">Neocallimastix californiae</name>
    <dbReference type="NCBI Taxonomy" id="1754190"/>
    <lineage>
        <taxon>Eukaryota</taxon>
        <taxon>Fungi</taxon>
        <taxon>Fungi incertae sedis</taxon>
        <taxon>Chytridiomycota</taxon>
        <taxon>Chytridiomycota incertae sedis</taxon>
        <taxon>Neocallimastigomycetes</taxon>
        <taxon>Neocallimastigales</taxon>
        <taxon>Neocallimastigaceae</taxon>
        <taxon>Neocallimastix</taxon>
    </lineage>
</organism>
<dbReference type="AlphaFoldDB" id="A0A1Y2EIH3"/>
<name>A0A1Y2EIH3_9FUNG</name>
<dbReference type="EMBL" id="MCOG01000043">
    <property type="protein sequence ID" value="ORY70595.1"/>
    <property type="molecule type" value="Genomic_DNA"/>
</dbReference>
<proteinExistence type="predicted"/>
<dbReference type="Proteomes" id="UP000193920">
    <property type="component" value="Unassembled WGS sequence"/>
</dbReference>
<evidence type="ECO:0000313" key="2">
    <source>
        <dbReference type="Proteomes" id="UP000193920"/>
    </source>
</evidence>
<accession>A0A1Y2EIH3</accession>
<keyword evidence="2" id="KW-1185">Reference proteome</keyword>
<comment type="caution">
    <text evidence="1">The sequence shown here is derived from an EMBL/GenBank/DDBJ whole genome shotgun (WGS) entry which is preliminary data.</text>
</comment>